<dbReference type="EMBL" id="BONC01000094">
    <property type="protein sequence ID" value="GIF61235.1"/>
    <property type="molecule type" value="Genomic_DNA"/>
</dbReference>
<reference evidence="1 2" key="1">
    <citation type="submission" date="2021-01" db="EMBL/GenBank/DDBJ databases">
        <title>Whole genome shotgun sequence of Asanoa iriomotensis NBRC 100142.</title>
        <authorList>
            <person name="Komaki H."/>
            <person name="Tamura T."/>
        </authorList>
    </citation>
    <scope>NUCLEOTIDE SEQUENCE [LARGE SCALE GENOMIC DNA]</scope>
    <source>
        <strain evidence="1 2">NBRC 100142</strain>
    </source>
</reference>
<evidence type="ECO:0000313" key="2">
    <source>
        <dbReference type="Proteomes" id="UP000624325"/>
    </source>
</evidence>
<dbReference type="SUPFAM" id="SSF48452">
    <property type="entry name" value="TPR-like"/>
    <property type="match status" value="1"/>
</dbReference>
<evidence type="ECO:0008006" key="3">
    <source>
        <dbReference type="Google" id="ProtNLM"/>
    </source>
</evidence>
<dbReference type="Gene3D" id="1.25.40.10">
    <property type="entry name" value="Tetratricopeptide repeat domain"/>
    <property type="match status" value="1"/>
</dbReference>
<accession>A0ABQ4CEP1</accession>
<dbReference type="RefSeq" id="WP_203708050.1">
    <property type="nucleotide sequence ID" value="NZ_BAAALU010000018.1"/>
</dbReference>
<sequence>MSRQELAQEVNAYLYRKYKLGLNLDETDIGKLERGENRWPREKRREAFRIILRSTTDAELGFYPTRRSRSGGAAALRDTSNTAMPGVDLVRQALIDALREGAMAEASLEDWELTVVRYGEATRTRPPRVLLDDIRTDFVDLTRAIHRHRSASALRRLSRTAAQMSGLMTLTLCKLDHRSAFRQWASVARLAANESGDPVTQSWILAQEAYGHFYSGDLAEAIDVAKQAQDVVGSTQCVGAALAAALEARAYAVTGQARETRSALGRAENNLSALEGDALLSSAFGYNEAQLRFHEGNAYTYLGDLPRALKAQERALELCQPGDYTDWAMTQLDRAVCLATSGGTNEAMRAATEMLRTLGEDQRRGIITLRGHAIFNSFTEPQKKLPASREFYELLMLTTESKAVLIP</sequence>
<evidence type="ECO:0000313" key="1">
    <source>
        <dbReference type="EMBL" id="GIF61235.1"/>
    </source>
</evidence>
<comment type="caution">
    <text evidence="1">The sequence shown here is derived from an EMBL/GenBank/DDBJ whole genome shotgun (WGS) entry which is preliminary data.</text>
</comment>
<dbReference type="InterPro" id="IPR011990">
    <property type="entry name" value="TPR-like_helical_dom_sf"/>
</dbReference>
<gene>
    <name evidence="1" type="ORF">Air01nite_73300</name>
</gene>
<dbReference type="Proteomes" id="UP000624325">
    <property type="component" value="Unassembled WGS sequence"/>
</dbReference>
<organism evidence="1 2">
    <name type="scientific">Asanoa iriomotensis</name>
    <dbReference type="NCBI Taxonomy" id="234613"/>
    <lineage>
        <taxon>Bacteria</taxon>
        <taxon>Bacillati</taxon>
        <taxon>Actinomycetota</taxon>
        <taxon>Actinomycetes</taxon>
        <taxon>Micromonosporales</taxon>
        <taxon>Micromonosporaceae</taxon>
        <taxon>Asanoa</taxon>
    </lineage>
</organism>
<name>A0ABQ4CEP1_9ACTN</name>
<keyword evidence="2" id="KW-1185">Reference proteome</keyword>
<proteinExistence type="predicted"/>
<protein>
    <recommendedName>
        <fullName evidence="3">Tetratricopeptide repeat protein</fullName>
    </recommendedName>
</protein>